<reference evidence="1 2" key="1">
    <citation type="submission" date="2015-04" db="EMBL/GenBank/DDBJ databases">
        <title>The draft genome sequence of Fusarium langsethiae, a T-2/HT-2 mycotoxin producer.</title>
        <authorList>
            <person name="Lysoe E."/>
            <person name="Divon H.H."/>
            <person name="Terzi V."/>
            <person name="Orru L."/>
            <person name="Lamontanara A."/>
            <person name="Kolseth A.-K."/>
            <person name="Frandsen R.J."/>
            <person name="Nielsen K."/>
            <person name="Thrane U."/>
        </authorList>
    </citation>
    <scope>NUCLEOTIDE SEQUENCE [LARGE SCALE GENOMIC DNA]</scope>
    <source>
        <strain evidence="1 2">Fl201059</strain>
    </source>
</reference>
<accession>A0A0N0DIA2</accession>
<dbReference type="AlphaFoldDB" id="A0A0N0DIA2"/>
<evidence type="ECO:0000313" key="2">
    <source>
        <dbReference type="Proteomes" id="UP000037904"/>
    </source>
</evidence>
<name>A0A0N0DIA2_FUSLA</name>
<comment type="caution">
    <text evidence="1">The sequence shown here is derived from an EMBL/GenBank/DDBJ whole genome shotgun (WGS) entry which is preliminary data.</text>
</comment>
<organism evidence="1 2">
    <name type="scientific">Fusarium langsethiae</name>
    <dbReference type="NCBI Taxonomy" id="179993"/>
    <lineage>
        <taxon>Eukaryota</taxon>
        <taxon>Fungi</taxon>
        <taxon>Dikarya</taxon>
        <taxon>Ascomycota</taxon>
        <taxon>Pezizomycotina</taxon>
        <taxon>Sordariomycetes</taxon>
        <taxon>Hypocreomycetidae</taxon>
        <taxon>Hypocreales</taxon>
        <taxon>Nectriaceae</taxon>
        <taxon>Fusarium</taxon>
    </lineage>
</organism>
<proteinExistence type="predicted"/>
<protein>
    <submittedName>
        <fullName evidence="1">L-psp endoribonuclease family</fullName>
    </submittedName>
</protein>
<evidence type="ECO:0000313" key="1">
    <source>
        <dbReference type="EMBL" id="KPA46665.1"/>
    </source>
</evidence>
<dbReference type="Pfam" id="PF01042">
    <property type="entry name" value="Ribonuc_L-PSP"/>
    <property type="match status" value="1"/>
</dbReference>
<sequence>MSSLTFYAAPGFGKECQQSFGFSDACIIGDRMEVTGQIGKDPLSDGAQQQSMSLEEEVDQAFRNVNSAILSTLEQANHPLFAKTKANGKSGWDLVVKLRSFHVGLAKNDAFLREVMVKNIKLWCPQHQPLFTMVGIEALPFPRVNVELEVDVHLG</sequence>
<keyword evidence="2" id="KW-1185">Reference proteome</keyword>
<dbReference type="InterPro" id="IPR035959">
    <property type="entry name" value="RutC-like_sf"/>
</dbReference>
<dbReference type="Proteomes" id="UP000037904">
    <property type="component" value="Unassembled WGS sequence"/>
</dbReference>
<gene>
    <name evidence="1" type="ORF">FLAG1_00241</name>
</gene>
<dbReference type="OrthoDB" id="309640at2759"/>
<dbReference type="EMBL" id="JXCE01000002">
    <property type="protein sequence ID" value="KPA46665.1"/>
    <property type="molecule type" value="Genomic_DNA"/>
</dbReference>
<dbReference type="InterPro" id="IPR006175">
    <property type="entry name" value="YjgF/YER057c/UK114"/>
</dbReference>
<dbReference type="SUPFAM" id="SSF55298">
    <property type="entry name" value="YjgF-like"/>
    <property type="match status" value="1"/>
</dbReference>
<dbReference type="Gene3D" id="3.30.1330.40">
    <property type="entry name" value="RutC-like"/>
    <property type="match status" value="1"/>
</dbReference>